<keyword evidence="1" id="KW-0812">Transmembrane</keyword>
<reference evidence="2 3" key="2">
    <citation type="journal article" date="2012" name="Int. J. Syst. Evol. Microbiol.">
        <title>Magnetococcus marinus gen. nov., sp. nov., a marine, magnetotactic bacterium that represents a novel lineage (Magnetococcaceae fam. nov.; Magnetococcales ord. nov.) at the base of the Alphaproteobacteria.</title>
        <authorList>
            <person name="Bazylinski D.A."/>
            <person name="Williams T.J."/>
            <person name="Lefevre C.T."/>
            <person name="Berg R.J."/>
            <person name="Zhang C.L."/>
            <person name="Bowser S.S."/>
            <person name="Dean A.J."/>
            <person name="Beveridge T.J."/>
        </authorList>
    </citation>
    <scope>NUCLEOTIDE SEQUENCE [LARGE SCALE GENOMIC DNA]</scope>
    <source>
        <strain evidence="3">ATCC BAA-1437 / JCM 17883 / MC-1</strain>
    </source>
</reference>
<keyword evidence="1" id="KW-1133">Transmembrane helix</keyword>
<keyword evidence="3" id="KW-1185">Reference proteome</keyword>
<organism evidence="2 3">
    <name type="scientific">Magnetococcus marinus (strain ATCC BAA-1437 / JCM 17883 / MC-1)</name>
    <dbReference type="NCBI Taxonomy" id="156889"/>
    <lineage>
        <taxon>Bacteria</taxon>
        <taxon>Pseudomonadati</taxon>
        <taxon>Pseudomonadota</taxon>
        <taxon>Magnetococcia</taxon>
        <taxon>Magnetococcales</taxon>
        <taxon>Magnetococcaceae</taxon>
        <taxon>Magnetococcus</taxon>
    </lineage>
</organism>
<dbReference type="Proteomes" id="UP000002586">
    <property type="component" value="Chromosome"/>
</dbReference>
<keyword evidence="1" id="KW-0472">Membrane</keyword>
<dbReference type="AlphaFoldDB" id="A0L9U1"/>
<evidence type="ECO:0000256" key="1">
    <source>
        <dbReference type="SAM" id="Phobius"/>
    </source>
</evidence>
<reference evidence="3" key="1">
    <citation type="journal article" date="2009" name="Appl. Environ. Microbiol.">
        <title>Complete genome sequence of the chemolithoautotrophic marine magnetotactic coccus strain MC-1.</title>
        <authorList>
            <person name="Schubbe S."/>
            <person name="Williams T.J."/>
            <person name="Xie G."/>
            <person name="Kiss H.E."/>
            <person name="Brettin T.S."/>
            <person name="Martinez D."/>
            <person name="Ross C.A."/>
            <person name="Schuler D."/>
            <person name="Cox B.L."/>
            <person name="Nealson K.H."/>
            <person name="Bazylinski D.A."/>
        </authorList>
    </citation>
    <scope>NUCLEOTIDE SEQUENCE [LARGE SCALE GENOMIC DNA]</scope>
    <source>
        <strain evidence="3">ATCC BAA-1437 / JCM 17883 / MC-1</strain>
    </source>
</reference>
<sequence length="130" mass="14685">MTTLFTDVSGDGIWLQYDWYEFKTSPWMGQRYGIEQLIDFKILKRGERETTSRGYLQGAGFGILGALAAGPLGMALGGLFGYERGRHTAMVRVALRFEDGRCFHGNVSRDGLKRILEDHAHRLQELEQDG</sequence>
<evidence type="ECO:0000313" key="2">
    <source>
        <dbReference type="EMBL" id="ABK44734.1"/>
    </source>
</evidence>
<proteinExistence type="predicted"/>
<dbReference type="EMBL" id="CP000471">
    <property type="protein sequence ID" value="ABK44734.1"/>
    <property type="molecule type" value="Genomic_DNA"/>
</dbReference>
<feature type="transmembrane region" description="Helical" evidence="1">
    <location>
        <begin position="59"/>
        <end position="82"/>
    </location>
</feature>
<dbReference type="KEGG" id="mgm:Mmc1_2233"/>
<name>A0L9U1_MAGMM</name>
<gene>
    <name evidence="2" type="ordered locus">Mmc1_2233</name>
</gene>
<protein>
    <submittedName>
        <fullName evidence="2">Uncharacterized protein</fullName>
    </submittedName>
</protein>
<evidence type="ECO:0000313" key="3">
    <source>
        <dbReference type="Proteomes" id="UP000002586"/>
    </source>
</evidence>
<dbReference type="STRING" id="156889.Mmc1_2233"/>
<accession>A0L9U1</accession>
<dbReference type="HOGENOM" id="CLU_1935479_0_0_5"/>
<dbReference type="RefSeq" id="WP_011713855.1">
    <property type="nucleotide sequence ID" value="NC_008576.1"/>
</dbReference>